<organism evidence="2 3">
    <name type="scientific">Ambispora gerdemannii</name>
    <dbReference type="NCBI Taxonomy" id="144530"/>
    <lineage>
        <taxon>Eukaryota</taxon>
        <taxon>Fungi</taxon>
        <taxon>Fungi incertae sedis</taxon>
        <taxon>Mucoromycota</taxon>
        <taxon>Glomeromycotina</taxon>
        <taxon>Glomeromycetes</taxon>
        <taxon>Archaeosporales</taxon>
        <taxon>Ambisporaceae</taxon>
        <taxon>Ambispora</taxon>
    </lineage>
</organism>
<proteinExistence type="predicted"/>
<dbReference type="OrthoDB" id="2429120at2759"/>
<dbReference type="EMBL" id="CAJVPL010001882">
    <property type="protein sequence ID" value="CAG8591280.1"/>
    <property type="molecule type" value="Genomic_DNA"/>
</dbReference>
<feature type="region of interest" description="Disordered" evidence="1">
    <location>
        <begin position="1"/>
        <end position="37"/>
    </location>
</feature>
<evidence type="ECO:0000313" key="2">
    <source>
        <dbReference type="EMBL" id="CAG8591280.1"/>
    </source>
</evidence>
<gene>
    <name evidence="2" type="ORF">AGERDE_LOCUS8620</name>
</gene>
<feature type="region of interest" description="Disordered" evidence="1">
    <location>
        <begin position="183"/>
        <end position="207"/>
    </location>
</feature>
<keyword evidence="3" id="KW-1185">Reference proteome</keyword>
<feature type="compositionally biased region" description="Gly residues" evidence="1">
    <location>
        <begin position="1"/>
        <end position="13"/>
    </location>
</feature>
<evidence type="ECO:0000256" key="1">
    <source>
        <dbReference type="SAM" id="MobiDB-lite"/>
    </source>
</evidence>
<feature type="compositionally biased region" description="Polar residues" evidence="1">
    <location>
        <begin position="183"/>
        <end position="195"/>
    </location>
</feature>
<feature type="compositionally biased region" description="Polar residues" evidence="1">
    <location>
        <begin position="25"/>
        <end position="37"/>
    </location>
</feature>
<reference evidence="2" key="1">
    <citation type="submission" date="2021-06" db="EMBL/GenBank/DDBJ databases">
        <authorList>
            <person name="Kallberg Y."/>
            <person name="Tangrot J."/>
            <person name="Rosling A."/>
        </authorList>
    </citation>
    <scope>NUCLEOTIDE SEQUENCE</scope>
    <source>
        <strain evidence="2">MT106</strain>
    </source>
</reference>
<dbReference type="AlphaFoldDB" id="A0A9N9G9R7"/>
<accession>A0A9N9G9R7</accession>
<protein>
    <submittedName>
        <fullName evidence="2">1345_t:CDS:1</fullName>
    </submittedName>
</protein>
<comment type="caution">
    <text evidence="2">The sequence shown here is derived from an EMBL/GenBank/DDBJ whole genome shotgun (WGS) entry which is preliminary data.</text>
</comment>
<name>A0A9N9G9R7_9GLOM</name>
<evidence type="ECO:0000313" key="3">
    <source>
        <dbReference type="Proteomes" id="UP000789831"/>
    </source>
</evidence>
<sequence length="594" mass="66641">MSKKGSSGGGGGSKTRMTSGAAARIQSSAAKSSGGNVSKGSFAARAQAAAAKNATSGNISHKGGGGGHPHRAILIAGTLRLPKVAHPSSPTLRILSYQHCQYCVSCLDKHILTLFNYEIQIIKDKADWSCVIEKRHRNEYVGNELLEDQKKPELDANDSTCAKTTKRLLDVAKESPPKRVAKNNLNGLFTTSGGNDSDKSYYPGSDEPDDDTFIEIKKKRNNYTYDWFTGPGVMKSSLSEGAKKWIIDTLDVSNLLLEYRDMSVQRASENKIEEFIESYILFEQNVTIGVSSMIEPESLNVIFDTIKNEFAPYHLSNDDVLRCHKMAQTASEDFRKCKPLLRKWQKDLDDDQEDLILETFESIINNFKPEVYRQDLKEDSFVHEVFEPVIRPFFRNINFKCEWSTDVLEASVHRKRKFDPILQGRKADFSVYLPIRGNKFYLLASEIKSADFILSNGNKIALEDCDLVKLGNEMKDIIDKCIDDGVKSNDLIICGLLVEGFQCRLFVMDLKYEAIYRMILLGKFYLPRDSSDFGVLPTSIERLMQIKTSTMSTSESLNSKTVDKTSQSHKKKGIENIVQVIADGIQDNIISDES</sequence>
<dbReference type="Proteomes" id="UP000789831">
    <property type="component" value="Unassembled WGS sequence"/>
</dbReference>